<dbReference type="Gene3D" id="2.170.16.10">
    <property type="entry name" value="Hedgehog/Intein (Hint) domain"/>
    <property type="match status" value="1"/>
</dbReference>
<feature type="domain" description="Hedgehog/Intein (Hint)" evidence="1">
    <location>
        <begin position="149"/>
        <end position="285"/>
    </location>
</feature>
<name>A0AA48HA01_9RHOB</name>
<dbReference type="SUPFAM" id="SSF51294">
    <property type="entry name" value="Hedgehog/intein (Hint) domain"/>
    <property type="match status" value="1"/>
</dbReference>
<dbReference type="Proteomes" id="UP001337723">
    <property type="component" value="Chromosome"/>
</dbReference>
<accession>A0AA48HA01</accession>
<keyword evidence="3" id="KW-1185">Reference proteome</keyword>
<dbReference type="EMBL" id="AP027266">
    <property type="protein sequence ID" value="BDW84443.1"/>
    <property type="molecule type" value="Genomic_DNA"/>
</dbReference>
<evidence type="ECO:0000313" key="3">
    <source>
        <dbReference type="Proteomes" id="UP001337723"/>
    </source>
</evidence>
<dbReference type="KEGG" id="rmai:MACH21_06200"/>
<gene>
    <name evidence="2" type="ORF">MACH21_06200</name>
</gene>
<evidence type="ECO:0000313" key="2">
    <source>
        <dbReference type="EMBL" id="BDW84443.1"/>
    </source>
</evidence>
<dbReference type="InterPro" id="IPR036844">
    <property type="entry name" value="Hint_dom_sf"/>
</dbReference>
<evidence type="ECO:0000259" key="1">
    <source>
        <dbReference type="Pfam" id="PF13403"/>
    </source>
</evidence>
<dbReference type="InterPro" id="IPR028992">
    <property type="entry name" value="Hedgehog/Intein_dom"/>
</dbReference>
<dbReference type="AlphaFoldDB" id="A0AA48HA01"/>
<sequence>MTDLAPLCRFATYPAEALRALTGANEGDPIGLGDAALPGDTYRLHRDARPARLAISDRPEIGPGGGQCVATGSEVGIPGEPLTIAACHRFMGAKGQMIEVLVLKRQSETQGTLLHLLPLSPLEPGTEYDLIGSDGHTAPDRFADIASVSFFAGTHLTLAGGAQARVEDLRVGDRVLTRDHGPRPIRWIGHQTRRAAGAAAPVRIAQGTLSTARDLRLSPQHRLFIWQRRDRLGTGRAEVLVRAELLVNGTTVTREEGGHLDSYLILFDSHEIIFAEGIAVESLLVTSDIRARLPADLALQTGLPDSRAAPLFEIDETILGDSQDAATRLTEASRGTDSD</sequence>
<protein>
    <recommendedName>
        <fullName evidence="1">Hedgehog/Intein (Hint) domain-containing protein</fullName>
    </recommendedName>
</protein>
<dbReference type="Pfam" id="PF13403">
    <property type="entry name" value="Hint_2"/>
    <property type="match status" value="1"/>
</dbReference>
<proteinExistence type="predicted"/>
<dbReference type="RefSeq" id="WP_338274316.1">
    <property type="nucleotide sequence ID" value="NZ_AP027266.1"/>
</dbReference>
<organism evidence="2 3">
    <name type="scientific">Roseicyclus marinus</name>
    <dbReference type="NCBI Taxonomy" id="2161673"/>
    <lineage>
        <taxon>Bacteria</taxon>
        <taxon>Pseudomonadati</taxon>
        <taxon>Pseudomonadota</taxon>
        <taxon>Alphaproteobacteria</taxon>
        <taxon>Rhodobacterales</taxon>
        <taxon>Roseobacteraceae</taxon>
        <taxon>Roseicyclus</taxon>
    </lineage>
</organism>
<reference evidence="2 3" key="1">
    <citation type="submission" date="2023-01" db="EMBL/GenBank/DDBJ databases">
        <title>Complete genome sequence of Roseicyclus marinus strain Dej080120_10.</title>
        <authorList>
            <person name="Ueki S."/>
            <person name="Maruyama F."/>
        </authorList>
    </citation>
    <scope>NUCLEOTIDE SEQUENCE [LARGE SCALE GENOMIC DNA]</scope>
    <source>
        <strain evidence="2 3">Dej080120_10</strain>
    </source>
</reference>